<comment type="similarity">
    <text evidence="5 6">Belongs to the adenylate kinase family.</text>
</comment>
<dbReference type="GO" id="GO:0005737">
    <property type="term" value="C:cytoplasm"/>
    <property type="evidence" value="ECO:0007669"/>
    <property type="project" value="UniProtKB-SubCell"/>
</dbReference>
<evidence type="ECO:0000256" key="5">
    <source>
        <dbReference type="HAMAP-Rule" id="MF_00235"/>
    </source>
</evidence>
<evidence type="ECO:0000256" key="4">
    <source>
        <dbReference type="ARBA" id="ARBA00022777"/>
    </source>
</evidence>
<dbReference type="NCBIfam" id="NF001381">
    <property type="entry name" value="PRK00279.1-3"/>
    <property type="match status" value="1"/>
</dbReference>
<comment type="function">
    <text evidence="5">Catalyzes the reversible transfer of the terminal phosphate group between ATP and AMP. Plays an important role in cellular energy homeostasis and in adenine nucleotide metabolism.</text>
</comment>
<protein>
    <recommendedName>
        <fullName evidence="5 7">Adenylate kinase</fullName>
        <shortName evidence="5">AK</shortName>
        <ecNumber evidence="5 7">2.7.4.3</ecNumber>
    </recommendedName>
    <alternativeName>
        <fullName evidence="5">ATP-AMP transphosphorylase</fullName>
    </alternativeName>
    <alternativeName>
        <fullName evidence="5">ATP:AMP phosphotransferase</fullName>
    </alternativeName>
    <alternativeName>
        <fullName evidence="5">Adenylate monophosphate kinase</fullName>
    </alternativeName>
</protein>
<gene>
    <name evidence="5" type="primary">adk</name>
    <name evidence="8" type="ORF">EKO23_22260</name>
</gene>
<feature type="binding site" evidence="5">
    <location>
        <position position="87"/>
    </location>
    <ligand>
        <name>AMP</name>
        <dbReference type="ChEBI" id="CHEBI:456215"/>
    </ligand>
</feature>
<feature type="binding site" evidence="5">
    <location>
        <position position="167"/>
    </location>
    <ligand>
        <name>ATP</name>
        <dbReference type="ChEBI" id="CHEBI:30616"/>
    </ligand>
</feature>
<feature type="binding site" evidence="5">
    <location>
        <position position="122"/>
    </location>
    <ligand>
        <name>ATP</name>
        <dbReference type="ChEBI" id="CHEBI:30616"/>
    </ligand>
</feature>
<feature type="binding site" evidence="5">
    <location>
        <begin position="5"/>
        <end position="10"/>
    </location>
    <ligand>
        <name>ATP</name>
        <dbReference type="ChEBI" id="CHEBI:30616"/>
    </ligand>
</feature>
<dbReference type="NCBIfam" id="NF011100">
    <property type="entry name" value="PRK14527.1"/>
    <property type="match status" value="1"/>
</dbReference>
<feature type="binding site" evidence="5">
    <location>
        <position position="128"/>
    </location>
    <ligand>
        <name>AMP</name>
        <dbReference type="ChEBI" id="CHEBI:456215"/>
    </ligand>
</feature>
<keyword evidence="4 5" id="KW-0418">Kinase</keyword>
<dbReference type="EMBL" id="SDKM01000051">
    <property type="protein sequence ID" value="RYP82214.1"/>
    <property type="molecule type" value="Genomic_DNA"/>
</dbReference>
<dbReference type="UniPathway" id="UPA00588">
    <property type="reaction ID" value="UER00649"/>
</dbReference>
<keyword evidence="2 5" id="KW-0545">Nucleotide biosynthesis</keyword>
<keyword evidence="3 5" id="KW-0547">Nucleotide-binding</keyword>
<keyword evidence="1 5" id="KW-0808">Transferase</keyword>
<dbReference type="InterPro" id="IPR027417">
    <property type="entry name" value="P-loop_NTPase"/>
</dbReference>
<evidence type="ECO:0000256" key="3">
    <source>
        <dbReference type="ARBA" id="ARBA00022741"/>
    </source>
</evidence>
<evidence type="ECO:0000313" key="9">
    <source>
        <dbReference type="Proteomes" id="UP000295198"/>
    </source>
</evidence>
<dbReference type="Gene3D" id="3.40.50.300">
    <property type="entry name" value="P-loop containing nucleotide triphosphate hydrolases"/>
    <property type="match status" value="1"/>
</dbReference>
<dbReference type="NCBIfam" id="NF011105">
    <property type="entry name" value="PRK14532.1"/>
    <property type="match status" value="1"/>
</dbReference>
<comment type="subcellular location">
    <subcellularLocation>
        <location evidence="5 7">Cytoplasm</location>
    </subcellularLocation>
</comment>
<dbReference type="PANTHER" id="PTHR23359">
    <property type="entry name" value="NUCLEOTIDE KINASE"/>
    <property type="match status" value="1"/>
</dbReference>
<dbReference type="PROSITE" id="PS00113">
    <property type="entry name" value="ADENYLATE_KINASE"/>
    <property type="match status" value="1"/>
</dbReference>
<feature type="binding site" evidence="5">
    <location>
        <begin position="52"/>
        <end position="54"/>
    </location>
    <ligand>
        <name>AMP</name>
        <dbReference type="ChEBI" id="CHEBI:456215"/>
    </ligand>
</feature>
<dbReference type="InterPro" id="IPR033690">
    <property type="entry name" value="Adenylat_kinase_CS"/>
</dbReference>
<dbReference type="GO" id="GO:0005524">
    <property type="term" value="F:ATP binding"/>
    <property type="evidence" value="ECO:0007669"/>
    <property type="project" value="UniProtKB-UniRule"/>
</dbReference>
<comment type="domain">
    <text evidence="5">Consists of three domains, a large central CORE domain and two small peripheral domains, NMPbind and LID, which undergo movements during catalysis. The LID domain closes over the site of phosphoryl transfer upon ATP binding. Assembling and dissambling the active center during each catalytic cycle provides an effective means to prevent ATP hydrolysis.</text>
</comment>
<comment type="pathway">
    <text evidence="5">Purine metabolism; AMP biosynthesis via salvage pathway; AMP from ADP: step 1/1.</text>
</comment>
<dbReference type="SUPFAM" id="SSF52540">
    <property type="entry name" value="P-loop containing nucleoside triphosphate hydrolases"/>
    <property type="match status" value="1"/>
</dbReference>
<dbReference type="GO" id="GO:0004017">
    <property type="term" value="F:AMP kinase activity"/>
    <property type="evidence" value="ECO:0007669"/>
    <property type="project" value="UniProtKB-UniRule"/>
</dbReference>
<feature type="binding site" evidence="5">
    <location>
        <position position="26"/>
    </location>
    <ligand>
        <name>AMP</name>
        <dbReference type="ChEBI" id="CHEBI:456215"/>
    </ligand>
</feature>
<dbReference type="AlphaFoldDB" id="A0A4Q4Z5L9"/>
<evidence type="ECO:0000256" key="1">
    <source>
        <dbReference type="ARBA" id="ARBA00022679"/>
    </source>
</evidence>
<dbReference type="EC" id="2.7.4.3" evidence="5 7"/>
<dbReference type="Pfam" id="PF00406">
    <property type="entry name" value="ADK"/>
    <property type="match status" value="1"/>
</dbReference>
<comment type="caution">
    <text evidence="8">The sequence shown here is derived from an EMBL/GenBank/DDBJ whole genome shotgun (WGS) entry which is preliminary data.</text>
</comment>
<comment type="subunit">
    <text evidence="5 7">Monomer.</text>
</comment>
<comment type="caution">
    <text evidence="5">Lacks conserved residue(s) required for the propagation of feature annotation.</text>
</comment>
<dbReference type="CDD" id="cd01428">
    <property type="entry name" value="ADK"/>
    <property type="match status" value="1"/>
</dbReference>
<evidence type="ECO:0000256" key="6">
    <source>
        <dbReference type="RuleBase" id="RU003330"/>
    </source>
</evidence>
<feature type="region of interest" description="NMP" evidence="5">
    <location>
        <begin position="25"/>
        <end position="54"/>
    </location>
</feature>
<accession>A0A4Q4Z5L9</accession>
<dbReference type="InterPro" id="IPR000850">
    <property type="entry name" value="Adenylat/UMP-CMP_kin"/>
</dbReference>
<keyword evidence="5" id="KW-0963">Cytoplasm</keyword>
<keyword evidence="9" id="KW-1185">Reference proteome</keyword>
<feature type="binding site" evidence="5">
    <location>
        <begin position="80"/>
        <end position="83"/>
    </location>
    <ligand>
        <name>AMP</name>
        <dbReference type="ChEBI" id="CHEBI:456215"/>
    </ligand>
</feature>
<dbReference type="GO" id="GO:0044209">
    <property type="term" value="P:AMP salvage"/>
    <property type="evidence" value="ECO:0007669"/>
    <property type="project" value="UniProtKB-UniRule"/>
</dbReference>
<evidence type="ECO:0000256" key="7">
    <source>
        <dbReference type="RuleBase" id="RU003331"/>
    </source>
</evidence>
<proteinExistence type="inferred from homology"/>
<dbReference type="NCBIfam" id="NF011104">
    <property type="entry name" value="PRK14531.1"/>
    <property type="match status" value="1"/>
</dbReference>
<keyword evidence="5 7" id="KW-0067">ATP-binding</keyword>
<sequence length="186" mass="20280">MGPPGAGKGTQAARIADRYGVPPISTGDIFRENVAAGTPLGTLADRYMRAGEYVPDDVTDAMVSDRLAQPDCRPGFLLDGYPRTLQQVKQLDAMLTDLDVRLDGVLVLTAGADELVQRLLDRARAQGRADDTEPVIRRRQAVYLQETAPLTAEYAARGVLAEVDGTGRVDHVTDRIHTAISRLRRR</sequence>
<organism evidence="8 9">
    <name type="scientific">Nocardioides guangzhouensis</name>
    <dbReference type="NCBI Taxonomy" id="2497878"/>
    <lineage>
        <taxon>Bacteria</taxon>
        <taxon>Bacillati</taxon>
        <taxon>Actinomycetota</taxon>
        <taxon>Actinomycetes</taxon>
        <taxon>Propionibacteriales</taxon>
        <taxon>Nocardioidaceae</taxon>
        <taxon>Nocardioides</taxon>
    </lineage>
</organism>
<dbReference type="HAMAP" id="MF_00235">
    <property type="entry name" value="Adenylate_kinase_Adk"/>
    <property type="match status" value="1"/>
</dbReference>
<feature type="binding site" evidence="5">
    <location>
        <position position="139"/>
    </location>
    <ligand>
        <name>AMP</name>
        <dbReference type="ChEBI" id="CHEBI:456215"/>
    </ligand>
</feature>
<evidence type="ECO:0000313" key="8">
    <source>
        <dbReference type="EMBL" id="RYP82214.1"/>
    </source>
</evidence>
<reference evidence="8 9" key="1">
    <citation type="submission" date="2019-01" db="EMBL/GenBank/DDBJ databases">
        <title>Nocardioides guangzhouensis sp. nov., an actinobacterium isolated from soil.</title>
        <authorList>
            <person name="Fu Y."/>
            <person name="Cai Y."/>
            <person name="Lin Z."/>
            <person name="Chen P."/>
        </authorList>
    </citation>
    <scope>NUCLEOTIDE SEQUENCE [LARGE SCALE GENOMIC DNA]</scope>
    <source>
        <strain evidence="8 9">130</strain>
    </source>
</reference>
<feature type="binding site" evidence="5">
    <location>
        <position position="31"/>
    </location>
    <ligand>
        <name>AMP</name>
        <dbReference type="ChEBI" id="CHEBI:456215"/>
    </ligand>
</feature>
<comment type="catalytic activity">
    <reaction evidence="5 7">
        <text>AMP + ATP = 2 ADP</text>
        <dbReference type="Rhea" id="RHEA:12973"/>
        <dbReference type="ChEBI" id="CHEBI:30616"/>
        <dbReference type="ChEBI" id="CHEBI:456215"/>
        <dbReference type="ChEBI" id="CHEBI:456216"/>
        <dbReference type="EC" id="2.7.4.3"/>
    </reaction>
</comment>
<dbReference type="OrthoDB" id="9805030at2"/>
<dbReference type="Proteomes" id="UP000295198">
    <property type="component" value="Unassembled WGS sequence"/>
</dbReference>
<name>A0A4Q4Z5L9_9ACTN</name>
<dbReference type="PRINTS" id="PR00094">
    <property type="entry name" value="ADENYLTKNASE"/>
</dbReference>
<evidence type="ECO:0000256" key="2">
    <source>
        <dbReference type="ARBA" id="ARBA00022727"/>
    </source>
</evidence>